<dbReference type="Pfam" id="PF00596">
    <property type="entry name" value="Aldolase_II"/>
    <property type="match status" value="1"/>
</dbReference>
<comment type="caution">
    <text evidence="4">The sequence shown here is derived from an EMBL/GenBank/DDBJ whole genome shotgun (WGS) entry which is preliminary data.</text>
</comment>
<dbReference type="RefSeq" id="WP_249301660.1">
    <property type="nucleotide sequence ID" value="NZ_JACRSP010000005.1"/>
</dbReference>
<accession>A0A926HUS3</accession>
<reference evidence="4" key="1">
    <citation type="submission" date="2020-08" db="EMBL/GenBank/DDBJ databases">
        <title>Genome public.</title>
        <authorList>
            <person name="Liu C."/>
            <person name="Sun Q."/>
        </authorList>
    </citation>
    <scope>NUCLEOTIDE SEQUENCE</scope>
    <source>
        <strain evidence="4">BX7</strain>
    </source>
</reference>
<dbReference type="EMBL" id="JACRSP010000005">
    <property type="protein sequence ID" value="MBC8537214.1"/>
    <property type="molecule type" value="Genomic_DNA"/>
</dbReference>
<organism evidence="4 5">
    <name type="scientific">Feifania hominis</name>
    <dbReference type="NCBI Taxonomy" id="2763660"/>
    <lineage>
        <taxon>Bacteria</taxon>
        <taxon>Bacillati</taxon>
        <taxon>Bacillota</taxon>
        <taxon>Clostridia</taxon>
        <taxon>Eubacteriales</taxon>
        <taxon>Feifaniaceae</taxon>
        <taxon>Feifania</taxon>
    </lineage>
</organism>
<evidence type="ECO:0000259" key="3">
    <source>
        <dbReference type="SMART" id="SM01007"/>
    </source>
</evidence>
<dbReference type="InterPro" id="IPR001303">
    <property type="entry name" value="Aldolase_II/adducin_N"/>
</dbReference>
<gene>
    <name evidence="4" type="ORF">H8695_11000</name>
</gene>
<name>A0A926HUS3_9FIRM</name>
<dbReference type="PANTHER" id="PTHR22789:SF0">
    <property type="entry name" value="3-OXO-TETRONATE 4-PHOSPHATE DECARBOXYLASE-RELATED"/>
    <property type="match status" value="1"/>
</dbReference>
<dbReference type="GO" id="GO:0005829">
    <property type="term" value="C:cytosol"/>
    <property type="evidence" value="ECO:0007669"/>
    <property type="project" value="TreeGrafter"/>
</dbReference>
<evidence type="ECO:0000313" key="5">
    <source>
        <dbReference type="Proteomes" id="UP000620366"/>
    </source>
</evidence>
<evidence type="ECO:0000313" key="4">
    <source>
        <dbReference type="EMBL" id="MBC8537214.1"/>
    </source>
</evidence>
<dbReference type="AlphaFoldDB" id="A0A926HUS3"/>
<evidence type="ECO:0000256" key="1">
    <source>
        <dbReference type="ARBA" id="ARBA00022723"/>
    </source>
</evidence>
<dbReference type="GO" id="GO:0016832">
    <property type="term" value="F:aldehyde-lyase activity"/>
    <property type="evidence" value="ECO:0007669"/>
    <property type="project" value="TreeGrafter"/>
</dbReference>
<keyword evidence="2" id="KW-0456">Lyase</keyword>
<feature type="domain" description="Class II aldolase/adducin N-terminal" evidence="3">
    <location>
        <begin position="13"/>
        <end position="198"/>
    </location>
</feature>
<dbReference type="Proteomes" id="UP000620366">
    <property type="component" value="Unassembled WGS sequence"/>
</dbReference>
<keyword evidence="5" id="KW-1185">Reference proteome</keyword>
<evidence type="ECO:0000256" key="2">
    <source>
        <dbReference type="ARBA" id="ARBA00023239"/>
    </source>
</evidence>
<protein>
    <submittedName>
        <fullName evidence="4">Class II aldolase/adducin family protein</fullName>
    </submittedName>
</protein>
<dbReference type="InterPro" id="IPR036409">
    <property type="entry name" value="Aldolase_II/adducin_N_sf"/>
</dbReference>
<sequence>MQTAHSLNPHYFELCAQGTRRILEEGFTPARGGDISLRDPATNLVYVSAGLADIPFPCSSFSEVEAPDPAVFTLDGKQLCGDKLATIELPMHLAILRARPDVHCVLHTHAPWSTVFAMIGRELPRFPLEQEAWGPSFSVSTAGYAPAGAMEVGDFAVEALGDRPAVMLACHGAVAVGESMERAFANARLLEKQALTFAYEKLLTGGYENGLQNGPPNQHVSA</sequence>
<dbReference type="Gene3D" id="3.40.225.10">
    <property type="entry name" value="Class II aldolase/adducin N-terminal domain"/>
    <property type="match status" value="1"/>
</dbReference>
<dbReference type="GO" id="GO:0046872">
    <property type="term" value="F:metal ion binding"/>
    <property type="evidence" value="ECO:0007669"/>
    <property type="project" value="UniProtKB-KW"/>
</dbReference>
<keyword evidence="1" id="KW-0479">Metal-binding</keyword>
<dbReference type="SMART" id="SM01007">
    <property type="entry name" value="Aldolase_II"/>
    <property type="match status" value="1"/>
</dbReference>
<proteinExistence type="predicted"/>
<dbReference type="InterPro" id="IPR050197">
    <property type="entry name" value="Aldolase_class_II_sugar_metab"/>
</dbReference>
<dbReference type="GO" id="GO:0019323">
    <property type="term" value="P:pentose catabolic process"/>
    <property type="evidence" value="ECO:0007669"/>
    <property type="project" value="TreeGrafter"/>
</dbReference>
<dbReference type="SUPFAM" id="SSF53639">
    <property type="entry name" value="AraD/HMP-PK domain-like"/>
    <property type="match status" value="1"/>
</dbReference>
<dbReference type="PANTHER" id="PTHR22789">
    <property type="entry name" value="FUCULOSE PHOSPHATE ALDOLASE"/>
    <property type="match status" value="1"/>
</dbReference>